<dbReference type="EMBL" id="LGUC01000001">
    <property type="protein sequence ID" value="KPN30123.1"/>
    <property type="molecule type" value="Genomic_DNA"/>
</dbReference>
<keyword evidence="2" id="KW-0472">Membrane</keyword>
<protein>
    <recommendedName>
        <fullName evidence="3">CR-type domain-containing protein</fullName>
    </recommendedName>
</protein>
<sequence length="347" mass="36729">MAADADAGAADPVAAASDAEAEALLDQYTETWSVANDLAESSTVRSHEQWDAIKEIERTLTVTESTRTISVPPSDAPSRGSIVPIDERYEHAPDSFESRTVEFADFDGARLVGCTDCGGSGREACGTCDRRSVVRCDECRGDGTADCGACAGQGAVDCGDCNGTGSRGDTTCSRCNGTGELACRTCNATGERQCPTCDGAGEVTCPDCAGQGDVPCSTCSGAGELYETTKGTLEYEPESTFAVDDIRGADEEWFADVDGDRFDMTVRQTPDRASDGGPTTVAHEVEQRSVPVKKVTYEYGSEEYDLFEVGRNLHSHSVPKSTTRRLLPVVAVLVVAAVGGYYYFAVL</sequence>
<feature type="domain" description="CR-type" evidence="3">
    <location>
        <begin position="145"/>
        <end position="228"/>
    </location>
</feature>
<dbReference type="GO" id="GO:0051082">
    <property type="term" value="F:unfolded protein binding"/>
    <property type="evidence" value="ECO:0007669"/>
    <property type="project" value="InterPro"/>
</dbReference>
<dbReference type="SUPFAM" id="SSF57938">
    <property type="entry name" value="DnaJ/Hsp40 cysteine-rich domain"/>
    <property type="match status" value="1"/>
</dbReference>
<dbReference type="OrthoDB" id="374777at2157"/>
<evidence type="ECO:0000259" key="3">
    <source>
        <dbReference type="PROSITE" id="PS51188"/>
    </source>
</evidence>
<dbReference type="PANTHER" id="PTHR15852:SF54">
    <property type="entry name" value="PROTEIN SSUH2 HOMOLOG"/>
    <property type="match status" value="1"/>
</dbReference>
<dbReference type="Gene3D" id="2.10.230.10">
    <property type="entry name" value="Heat shock protein DnaJ, cysteine-rich domain"/>
    <property type="match status" value="1"/>
</dbReference>
<name>A0A0N8HZQ0_9EURY</name>
<keyword evidence="1" id="KW-0862">Zinc</keyword>
<keyword evidence="2" id="KW-1133">Transmembrane helix</keyword>
<dbReference type="RefSeq" id="WP_054583205.1">
    <property type="nucleotide sequence ID" value="NZ_LGUC01000001.1"/>
</dbReference>
<gene>
    <name evidence="4" type="ORF">SY89_00845</name>
</gene>
<feature type="transmembrane region" description="Helical" evidence="2">
    <location>
        <begin position="326"/>
        <end position="344"/>
    </location>
</feature>
<feature type="zinc finger region" description="CR-type" evidence="1">
    <location>
        <begin position="145"/>
        <end position="228"/>
    </location>
</feature>
<proteinExistence type="predicted"/>
<keyword evidence="2" id="KW-0812">Transmembrane</keyword>
<keyword evidence="5" id="KW-1185">Reference proteome</keyword>
<organism evidence="4 5">
    <name type="scientific">Halolamina pelagica</name>
    <dbReference type="NCBI Taxonomy" id="699431"/>
    <lineage>
        <taxon>Archaea</taxon>
        <taxon>Methanobacteriati</taxon>
        <taxon>Methanobacteriota</taxon>
        <taxon>Stenosarchaea group</taxon>
        <taxon>Halobacteria</taxon>
        <taxon>Halobacteriales</taxon>
        <taxon>Haloferacaceae</taxon>
    </lineage>
</organism>
<keyword evidence="1" id="KW-0863">Zinc-finger</keyword>
<dbReference type="Proteomes" id="UP000050535">
    <property type="component" value="Unassembled WGS sequence"/>
</dbReference>
<dbReference type="PANTHER" id="PTHR15852">
    <property type="entry name" value="PLASTID TRANSCRIPTIONALLY ACTIVE PROTEIN"/>
    <property type="match status" value="1"/>
</dbReference>
<evidence type="ECO:0000256" key="2">
    <source>
        <dbReference type="SAM" id="Phobius"/>
    </source>
</evidence>
<evidence type="ECO:0000313" key="5">
    <source>
        <dbReference type="Proteomes" id="UP000050535"/>
    </source>
</evidence>
<accession>A0A0N8HZQ0</accession>
<dbReference type="GO" id="GO:0031072">
    <property type="term" value="F:heat shock protein binding"/>
    <property type="evidence" value="ECO:0007669"/>
    <property type="project" value="InterPro"/>
</dbReference>
<dbReference type="PROSITE" id="PS51188">
    <property type="entry name" value="ZF_CR"/>
    <property type="match status" value="1"/>
</dbReference>
<dbReference type="GO" id="GO:0008270">
    <property type="term" value="F:zinc ion binding"/>
    <property type="evidence" value="ECO:0007669"/>
    <property type="project" value="UniProtKB-KW"/>
</dbReference>
<evidence type="ECO:0000313" key="4">
    <source>
        <dbReference type="EMBL" id="KPN30123.1"/>
    </source>
</evidence>
<dbReference type="InterPro" id="IPR036410">
    <property type="entry name" value="HSP_DnaJ_Cys-rich_dom_sf"/>
</dbReference>
<evidence type="ECO:0000256" key="1">
    <source>
        <dbReference type="PROSITE-ProRule" id="PRU00546"/>
    </source>
</evidence>
<dbReference type="AlphaFoldDB" id="A0A0N8HZQ0"/>
<comment type="caution">
    <text evidence="4">The sequence shown here is derived from an EMBL/GenBank/DDBJ whole genome shotgun (WGS) entry which is preliminary data.</text>
</comment>
<dbReference type="InterPro" id="IPR001305">
    <property type="entry name" value="HSP_DnaJ_Cys-rich_dom"/>
</dbReference>
<dbReference type="STRING" id="699431.SY89_00845"/>
<keyword evidence="1" id="KW-0479">Metal-binding</keyword>
<reference evidence="5" key="1">
    <citation type="submission" date="2013-11" db="EMBL/GenBank/DDBJ databases">
        <authorList>
            <person name="Hoang H.T."/>
            <person name="Killian M.L."/>
            <person name="Madson D.M."/>
            <person name="Arruda P.H.E."/>
            <person name="Sun D."/>
            <person name="Schwartz K.J."/>
            <person name="Yoon K."/>
        </authorList>
    </citation>
    <scope>NUCLEOTIDE SEQUENCE [LARGE SCALE GENOMIC DNA]</scope>
    <source>
        <strain evidence="5">CDK2</strain>
    </source>
</reference>